<sequence length="57" mass="6664">MHLRPCQVFINHRHTTATPAACASIVLRLVRRKYVCTAGLRLLRQYDTHVSHIYIYV</sequence>
<protein>
    <submittedName>
        <fullName evidence="1">Uncharacterized protein</fullName>
    </submittedName>
</protein>
<keyword evidence="2" id="KW-1185">Reference proteome</keyword>
<dbReference type="KEGG" id="ccp:CHC_T00006480001"/>
<dbReference type="GeneID" id="17326867"/>
<proteinExistence type="predicted"/>
<dbReference type="RefSeq" id="XP_005719131.1">
    <property type="nucleotide sequence ID" value="XM_005719074.1"/>
</dbReference>
<evidence type="ECO:0000313" key="2">
    <source>
        <dbReference type="Proteomes" id="UP000012073"/>
    </source>
</evidence>
<dbReference type="Proteomes" id="UP000012073">
    <property type="component" value="Unassembled WGS sequence"/>
</dbReference>
<gene>
    <name evidence="1" type="ORF">CHC_T00006480001</name>
</gene>
<organism evidence="1 2">
    <name type="scientific">Chondrus crispus</name>
    <name type="common">Carrageen Irish moss</name>
    <name type="synonym">Polymorpha crispa</name>
    <dbReference type="NCBI Taxonomy" id="2769"/>
    <lineage>
        <taxon>Eukaryota</taxon>
        <taxon>Rhodophyta</taxon>
        <taxon>Florideophyceae</taxon>
        <taxon>Rhodymeniophycidae</taxon>
        <taxon>Gigartinales</taxon>
        <taxon>Gigartinaceae</taxon>
        <taxon>Chondrus</taxon>
    </lineage>
</organism>
<dbReference type="EMBL" id="HG002012">
    <property type="protein sequence ID" value="CDF39220.1"/>
    <property type="molecule type" value="Genomic_DNA"/>
</dbReference>
<dbReference type="AlphaFoldDB" id="R7QPA2"/>
<evidence type="ECO:0000313" key="1">
    <source>
        <dbReference type="EMBL" id="CDF39220.1"/>
    </source>
</evidence>
<name>R7QPA2_CHOCR</name>
<reference evidence="2" key="1">
    <citation type="journal article" date="2013" name="Proc. Natl. Acad. Sci. U.S.A.">
        <title>Genome structure and metabolic features in the red seaweed Chondrus crispus shed light on evolution of the Archaeplastida.</title>
        <authorList>
            <person name="Collen J."/>
            <person name="Porcel B."/>
            <person name="Carre W."/>
            <person name="Ball S.G."/>
            <person name="Chaparro C."/>
            <person name="Tonon T."/>
            <person name="Barbeyron T."/>
            <person name="Michel G."/>
            <person name="Noel B."/>
            <person name="Valentin K."/>
            <person name="Elias M."/>
            <person name="Artiguenave F."/>
            <person name="Arun A."/>
            <person name="Aury J.M."/>
            <person name="Barbosa-Neto J.F."/>
            <person name="Bothwell J.H."/>
            <person name="Bouget F.Y."/>
            <person name="Brillet L."/>
            <person name="Cabello-Hurtado F."/>
            <person name="Capella-Gutierrez S."/>
            <person name="Charrier B."/>
            <person name="Cladiere L."/>
            <person name="Cock J.M."/>
            <person name="Coelho S.M."/>
            <person name="Colleoni C."/>
            <person name="Czjzek M."/>
            <person name="Da Silva C."/>
            <person name="Delage L."/>
            <person name="Denoeud F."/>
            <person name="Deschamps P."/>
            <person name="Dittami S.M."/>
            <person name="Gabaldon T."/>
            <person name="Gachon C.M."/>
            <person name="Groisillier A."/>
            <person name="Herve C."/>
            <person name="Jabbari K."/>
            <person name="Katinka M."/>
            <person name="Kloareg B."/>
            <person name="Kowalczyk N."/>
            <person name="Labadie K."/>
            <person name="Leblanc C."/>
            <person name="Lopez P.J."/>
            <person name="McLachlan D.H."/>
            <person name="Meslet-Cladiere L."/>
            <person name="Moustafa A."/>
            <person name="Nehr Z."/>
            <person name="Nyvall Collen P."/>
            <person name="Panaud O."/>
            <person name="Partensky F."/>
            <person name="Poulain J."/>
            <person name="Rensing S.A."/>
            <person name="Rousvoal S."/>
            <person name="Samson G."/>
            <person name="Symeonidi A."/>
            <person name="Weissenbach J."/>
            <person name="Zambounis A."/>
            <person name="Wincker P."/>
            <person name="Boyen C."/>
        </authorList>
    </citation>
    <scope>NUCLEOTIDE SEQUENCE [LARGE SCALE GENOMIC DNA]</scope>
    <source>
        <strain evidence="2">cv. Stackhouse</strain>
    </source>
</reference>
<accession>R7QPA2</accession>
<dbReference type="Gramene" id="CDF39220">
    <property type="protein sequence ID" value="CDF39220"/>
    <property type="gene ID" value="CHC_T00006480001"/>
</dbReference>